<keyword evidence="4" id="KW-0547">Nucleotide-binding</keyword>
<feature type="binding site" evidence="4">
    <location>
        <begin position="122"/>
        <end position="124"/>
    </location>
    <ligand>
        <name>biotin</name>
        <dbReference type="ChEBI" id="CHEBI:57586"/>
    </ligand>
</feature>
<comment type="caution">
    <text evidence="4">Lacks conserved residue(s) required for the propagation of feature annotation.</text>
</comment>
<sequence>MQSPTRKKILEIFTNKQNEFVSGEELAKLLGCSRTAVWKHIEELRKEGFQLEALRKKGYRIIDTKDRVSENEIQLGLKTKKLGCTIYYVESIDSTQKLAHSLVQDGCPEGTIVVAEEQLNGRGRLARTWFSPKYSGIWMSVILRPTLPPKMSPQFTLIAAIAVVQAIAENTTLHPEIKWPNDILINGKKVSGILTELQADSDKVHAIIIGIGINVNQKQFPDELKQIATSLFIESGKETKRSHLIQAILEKIETYYQIYMEKGFAPLKLLWESYAVSIGKDIIAHTLNGDIIGKAIGITDEGVLKLEDQDEKVHLIYSADIEIQS</sequence>
<evidence type="ECO:0000259" key="5">
    <source>
        <dbReference type="PROSITE" id="PS51733"/>
    </source>
</evidence>
<dbReference type="InterPro" id="IPR011991">
    <property type="entry name" value="ArsR-like_HTH"/>
</dbReference>
<dbReference type="InterPro" id="IPR004408">
    <property type="entry name" value="Biotin_CoA_COase_ligase"/>
</dbReference>
<gene>
    <name evidence="4" type="primary">birA</name>
    <name evidence="6" type="ORF">G4D61_11750</name>
</gene>
<dbReference type="GO" id="GO:0003677">
    <property type="term" value="F:DNA binding"/>
    <property type="evidence" value="ECO:0007669"/>
    <property type="project" value="UniProtKB-UniRule"/>
</dbReference>
<keyword evidence="7" id="KW-1185">Reference proteome</keyword>
<dbReference type="Gene3D" id="1.10.10.10">
    <property type="entry name" value="Winged helix-like DNA-binding domain superfamily/Winged helix DNA-binding domain"/>
    <property type="match status" value="1"/>
</dbReference>
<comment type="function">
    <text evidence="4">Acts both as a biotin--[acetyl-CoA-carboxylase] ligase and a repressor.</text>
</comment>
<comment type="catalytic activity">
    <reaction evidence="4">
        <text>biotin + L-lysyl-[protein] + ATP = N(6)-biotinyl-L-lysyl-[protein] + AMP + diphosphate + H(+)</text>
        <dbReference type="Rhea" id="RHEA:11756"/>
        <dbReference type="Rhea" id="RHEA-COMP:9752"/>
        <dbReference type="Rhea" id="RHEA-COMP:10505"/>
        <dbReference type="ChEBI" id="CHEBI:15378"/>
        <dbReference type="ChEBI" id="CHEBI:29969"/>
        <dbReference type="ChEBI" id="CHEBI:30616"/>
        <dbReference type="ChEBI" id="CHEBI:33019"/>
        <dbReference type="ChEBI" id="CHEBI:57586"/>
        <dbReference type="ChEBI" id="CHEBI:83144"/>
        <dbReference type="ChEBI" id="CHEBI:456215"/>
        <dbReference type="EC" id="6.3.4.15"/>
    </reaction>
</comment>
<protein>
    <recommendedName>
        <fullName evidence="4">Bifunctional ligase/repressor BirA</fullName>
    </recommendedName>
    <alternativeName>
        <fullName evidence="4">Biotin--[acetyl-CoA-carboxylase] ligase</fullName>
        <ecNumber evidence="4">6.3.4.15</ecNumber>
    </alternativeName>
    <alternativeName>
        <fullName evidence="4">Biotin--protein ligase</fullName>
    </alternativeName>
    <alternativeName>
        <fullName evidence="4">Biotin-[acetyl-CoA carboxylase] synthetase</fullName>
    </alternativeName>
</protein>
<feature type="binding site" evidence="4">
    <location>
        <position position="189"/>
    </location>
    <ligand>
        <name>biotin</name>
        <dbReference type="ChEBI" id="CHEBI:57586"/>
    </ligand>
</feature>
<dbReference type="CDD" id="cd00090">
    <property type="entry name" value="HTH_ARSR"/>
    <property type="match status" value="1"/>
</dbReference>
<reference evidence="6 7" key="1">
    <citation type="submission" date="2020-02" db="EMBL/GenBank/DDBJ databases">
        <authorList>
            <person name="Feng H."/>
        </authorList>
    </citation>
    <scope>NUCLEOTIDE SEQUENCE [LARGE SCALE GENOMIC DNA]</scope>
    <source>
        <strain evidence="6 7">Gsoil 114</strain>
    </source>
</reference>
<name>A0A6M0P9M9_9BACI</name>
<dbReference type="EC" id="6.3.4.15" evidence="4"/>
<dbReference type="Pfam" id="PF03099">
    <property type="entry name" value="BPL_LplA_LipB"/>
    <property type="match status" value="1"/>
</dbReference>
<evidence type="ECO:0000256" key="1">
    <source>
        <dbReference type="ARBA" id="ARBA00022598"/>
    </source>
</evidence>
<dbReference type="Pfam" id="PF02237">
    <property type="entry name" value="BPL_C"/>
    <property type="match status" value="1"/>
</dbReference>
<keyword evidence="3 4" id="KW-0092">Biotin</keyword>
<accession>A0A6M0P9M9</accession>
<evidence type="ECO:0000313" key="6">
    <source>
        <dbReference type="EMBL" id="NEY20630.1"/>
    </source>
</evidence>
<dbReference type="PANTHER" id="PTHR12835:SF5">
    <property type="entry name" value="BIOTIN--PROTEIN LIGASE"/>
    <property type="match status" value="1"/>
</dbReference>
<dbReference type="EMBL" id="JAAIWK010000019">
    <property type="protein sequence ID" value="NEY20630.1"/>
    <property type="molecule type" value="Genomic_DNA"/>
</dbReference>
<feature type="binding site" evidence="4">
    <location>
        <position position="118"/>
    </location>
    <ligand>
        <name>biotin</name>
        <dbReference type="ChEBI" id="CHEBI:57586"/>
    </ligand>
</feature>
<keyword evidence="4" id="KW-0804">Transcription</keyword>
<dbReference type="PROSITE" id="PS51733">
    <property type="entry name" value="BPL_LPL_CATALYTIC"/>
    <property type="match status" value="1"/>
</dbReference>
<dbReference type="SUPFAM" id="SSF55681">
    <property type="entry name" value="Class II aaRS and biotin synthetases"/>
    <property type="match status" value="1"/>
</dbReference>
<feature type="DNA-binding region" description="H-T-H motif" evidence="4">
    <location>
        <begin position="23"/>
        <end position="42"/>
    </location>
</feature>
<dbReference type="InterPro" id="IPR036390">
    <property type="entry name" value="WH_DNA-bd_sf"/>
</dbReference>
<dbReference type="AlphaFoldDB" id="A0A6M0P9M9"/>
<dbReference type="GO" id="GO:0004077">
    <property type="term" value="F:biotin--[biotin carboxyl-carrier protein] ligase activity"/>
    <property type="evidence" value="ECO:0007669"/>
    <property type="project" value="UniProtKB-UniRule"/>
</dbReference>
<dbReference type="Pfam" id="PF08279">
    <property type="entry name" value="HTH_11"/>
    <property type="match status" value="1"/>
</dbReference>
<dbReference type="InterPro" id="IPR004143">
    <property type="entry name" value="BPL_LPL_catalytic"/>
</dbReference>
<dbReference type="InterPro" id="IPR013196">
    <property type="entry name" value="HTH_11"/>
</dbReference>
<dbReference type="HAMAP" id="MF_00978">
    <property type="entry name" value="Bifunct_BirA"/>
    <property type="match status" value="1"/>
</dbReference>
<evidence type="ECO:0000256" key="3">
    <source>
        <dbReference type="ARBA" id="ARBA00023267"/>
    </source>
</evidence>
<dbReference type="InterPro" id="IPR036388">
    <property type="entry name" value="WH-like_DNA-bd_sf"/>
</dbReference>
<dbReference type="InterPro" id="IPR003142">
    <property type="entry name" value="BPL_C"/>
</dbReference>
<dbReference type="CDD" id="cd16442">
    <property type="entry name" value="BPL"/>
    <property type="match status" value="1"/>
</dbReference>
<evidence type="ECO:0000313" key="7">
    <source>
        <dbReference type="Proteomes" id="UP000476934"/>
    </source>
</evidence>
<organism evidence="6 7">
    <name type="scientific">Heyndrickxia ginsengihumi</name>
    <dbReference type="NCBI Taxonomy" id="363870"/>
    <lineage>
        <taxon>Bacteria</taxon>
        <taxon>Bacillati</taxon>
        <taxon>Bacillota</taxon>
        <taxon>Bacilli</taxon>
        <taxon>Bacillales</taxon>
        <taxon>Bacillaceae</taxon>
        <taxon>Heyndrickxia</taxon>
    </lineage>
</organism>
<comment type="similarity">
    <text evidence="4">Belongs to the biotin--protein ligase family.</text>
</comment>
<dbReference type="SUPFAM" id="SSF46785">
    <property type="entry name" value="Winged helix' DNA-binding domain"/>
    <property type="match status" value="1"/>
</dbReference>
<dbReference type="NCBIfam" id="TIGR00121">
    <property type="entry name" value="birA_ligase"/>
    <property type="match status" value="1"/>
</dbReference>
<keyword evidence="4" id="KW-0678">Repressor</keyword>
<dbReference type="PANTHER" id="PTHR12835">
    <property type="entry name" value="BIOTIN PROTEIN LIGASE"/>
    <property type="match status" value="1"/>
</dbReference>
<dbReference type="Gene3D" id="3.30.930.10">
    <property type="entry name" value="Bira Bifunctional Protein, Domain 2"/>
    <property type="match status" value="1"/>
</dbReference>
<dbReference type="GO" id="GO:0006355">
    <property type="term" value="P:regulation of DNA-templated transcription"/>
    <property type="evidence" value="ECO:0007669"/>
    <property type="project" value="UniProtKB-UniRule"/>
</dbReference>
<dbReference type="Proteomes" id="UP000476934">
    <property type="component" value="Unassembled WGS sequence"/>
</dbReference>
<dbReference type="GO" id="GO:0009249">
    <property type="term" value="P:protein lipoylation"/>
    <property type="evidence" value="ECO:0007669"/>
    <property type="project" value="UniProtKB-ARBA"/>
</dbReference>
<dbReference type="GO" id="GO:0016740">
    <property type="term" value="F:transferase activity"/>
    <property type="evidence" value="ECO:0007669"/>
    <property type="project" value="UniProtKB-ARBA"/>
</dbReference>
<dbReference type="InterPro" id="IPR045864">
    <property type="entry name" value="aa-tRNA-synth_II/BPL/LPL"/>
</dbReference>
<dbReference type="RefSeq" id="WP_163174039.1">
    <property type="nucleotide sequence ID" value="NZ_JAAIWK010000019.1"/>
</dbReference>
<keyword evidence="1 4" id="KW-0436">Ligase</keyword>
<evidence type="ECO:0000256" key="4">
    <source>
        <dbReference type="HAMAP-Rule" id="MF_00978"/>
    </source>
</evidence>
<keyword evidence="4" id="KW-0805">Transcription regulation</keyword>
<dbReference type="GO" id="GO:0005737">
    <property type="term" value="C:cytoplasm"/>
    <property type="evidence" value="ECO:0007669"/>
    <property type="project" value="TreeGrafter"/>
</dbReference>
<dbReference type="InterPro" id="IPR030855">
    <property type="entry name" value="Bifunct_BirA"/>
</dbReference>
<dbReference type="Gene3D" id="2.30.30.100">
    <property type="match status" value="1"/>
</dbReference>
<keyword evidence="4" id="KW-0067">ATP-binding</keyword>
<evidence type="ECO:0000256" key="2">
    <source>
        <dbReference type="ARBA" id="ARBA00023125"/>
    </source>
</evidence>
<comment type="caution">
    <text evidence="6">The sequence shown here is derived from an EMBL/GenBank/DDBJ whole genome shotgun (WGS) entry which is preliminary data.</text>
</comment>
<feature type="domain" description="BPL/LPL catalytic" evidence="5">
    <location>
        <begin position="71"/>
        <end position="260"/>
    </location>
</feature>
<reference evidence="6 7" key="2">
    <citation type="submission" date="2020-03" db="EMBL/GenBank/DDBJ databases">
        <title>Bacillus aquiflavi sp. nov., isolated from yellow water of strong flavor Chinese baijiu in Yibin region of China.</title>
        <authorList>
            <person name="Xie J."/>
        </authorList>
    </citation>
    <scope>NUCLEOTIDE SEQUENCE [LARGE SCALE GENOMIC DNA]</scope>
    <source>
        <strain evidence="6 7">Gsoil 114</strain>
    </source>
</reference>
<keyword evidence="2 4" id="KW-0238">DNA-binding</keyword>
<dbReference type="GO" id="GO:0005524">
    <property type="term" value="F:ATP binding"/>
    <property type="evidence" value="ECO:0007669"/>
    <property type="project" value="UniProtKB-UniRule"/>
</dbReference>
<proteinExistence type="inferred from homology"/>